<feature type="chain" id="PRO_5047381529" evidence="2">
    <location>
        <begin position="38"/>
        <end position="266"/>
    </location>
</feature>
<dbReference type="Proteomes" id="UP001595765">
    <property type="component" value="Unassembled WGS sequence"/>
</dbReference>
<evidence type="ECO:0000256" key="2">
    <source>
        <dbReference type="SAM" id="SignalP"/>
    </source>
</evidence>
<evidence type="ECO:0000256" key="1">
    <source>
        <dbReference type="SAM" id="MobiDB-lite"/>
    </source>
</evidence>
<evidence type="ECO:0000313" key="3">
    <source>
        <dbReference type="EMBL" id="MFC4035872.1"/>
    </source>
</evidence>
<evidence type="ECO:0000313" key="4">
    <source>
        <dbReference type="Proteomes" id="UP001595765"/>
    </source>
</evidence>
<name>A0ABV8HV34_9ACTN</name>
<dbReference type="EMBL" id="JBHSBB010000030">
    <property type="protein sequence ID" value="MFC4035872.1"/>
    <property type="molecule type" value="Genomic_DNA"/>
</dbReference>
<sequence length="266" mass="26880">MSSWYAPRGRHRRWLTGLVAAAGITVSLLAAAIPAQADDVSPTGAVRRSAADISPAVPTSVTTAPAPQDSPGHVNYGCNGTGDWGWIATGGYGGEVTLQGKITDPDSGQLVSAQFEMWDGSHHLIDLGQPADAAAGTLASGSDSGWSPSGSIATKRVPTSYLTDGHSYGFRLRADDGTAVSALSVPCHFTYDATAPTIQSVNGTDITGGSCINAGTIGTAPTTFNLTVRAADTGSGLDHVDTSLSGQPLITAATSATASTSPTTPH</sequence>
<protein>
    <submittedName>
        <fullName evidence="3">Uncharacterized protein</fullName>
    </submittedName>
</protein>
<comment type="caution">
    <text evidence="3">The sequence shown here is derived from an EMBL/GenBank/DDBJ whole genome shotgun (WGS) entry which is preliminary data.</text>
</comment>
<feature type="region of interest" description="Disordered" evidence="1">
    <location>
        <begin position="50"/>
        <end position="74"/>
    </location>
</feature>
<keyword evidence="4" id="KW-1185">Reference proteome</keyword>
<keyword evidence="2" id="KW-0732">Signal</keyword>
<proteinExistence type="predicted"/>
<reference evidence="4" key="1">
    <citation type="journal article" date="2019" name="Int. J. Syst. Evol. Microbiol.">
        <title>The Global Catalogue of Microorganisms (GCM) 10K type strain sequencing project: providing services to taxonomists for standard genome sequencing and annotation.</title>
        <authorList>
            <consortium name="The Broad Institute Genomics Platform"/>
            <consortium name="The Broad Institute Genome Sequencing Center for Infectious Disease"/>
            <person name="Wu L."/>
            <person name="Ma J."/>
        </authorList>
    </citation>
    <scope>NUCLEOTIDE SEQUENCE [LARGE SCALE GENOMIC DNA]</scope>
    <source>
        <strain evidence="4">CGMCC 4.7237</strain>
    </source>
</reference>
<dbReference type="RefSeq" id="WP_386436574.1">
    <property type="nucleotide sequence ID" value="NZ_JBHSBB010000030.1"/>
</dbReference>
<feature type="signal peptide" evidence="2">
    <location>
        <begin position="1"/>
        <end position="37"/>
    </location>
</feature>
<gene>
    <name evidence="3" type="ORF">ACFO3J_31035</name>
</gene>
<accession>A0ABV8HV34</accession>
<organism evidence="3 4">
    <name type="scientific">Streptomyces polygonati</name>
    <dbReference type="NCBI Taxonomy" id="1617087"/>
    <lineage>
        <taxon>Bacteria</taxon>
        <taxon>Bacillati</taxon>
        <taxon>Actinomycetota</taxon>
        <taxon>Actinomycetes</taxon>
        <taxon>Kitasatosporales</taxon>
        <taxon>Streptomycetaceae</taxon>
        <taxon>Streptomyces</taxon>
    </lineage>
</organism>